<feature type="transmembrane region" description="Helical" evidence="2">
    <location>
        <begin position="70"/>
        <end position="91"/>
    </location>
</feature>
<comment type="caution">
    <text evidence="3">The sequence shown here is derived from an EMBL/GenBank/DDBJ whole genome shotgun (WGS) entry which is preliminary data.</text>
</comment>
<protein>
    <submittedName>
        <fullName evidence="3">Uncharacterized protein</fullName>
    </submittedName>
</protein>
<evidence type="ECO:0000313" key="3">
    <source>
        <dbReference type="EMBL" id="CAG5093018.1"/>
    </source>
</evidence>
<sequence length="108" mass="12250">MGSPSHLCHRKNKLINEMEDETIEDISESVDDLRERLANVKRMMKEQSGYTLGELAAKKKGKSDVINGDLLSLIFAGVFFVVMGASCWAFYNLYRAVLKKFPSHHTEL</sequence>
<accession>A0A8J2MKW5</accession>
<proteinExistence type="predicted"/>
<organism evidence="3 4">
    <name type="scientific">Cotesia congregata</name>
    <name type="common">Parasitoid wasp</name>
    <name type="synonym">Apanteles congregatus</name>
    <dbReference type="NCBI Taxonomy" id="51543"/>
    <lineage>
        <taxon>Eukaryota</taxon>
        <taxon>Metazoa</taxon>
        <taxon>Ecdysozoa</taxon>
        <taxon>Arthropoda</taxon>
        <taxon>Hexapoda</taxon>
        <taxon>Insecta</taxon>
        <taxon>Pterygota</taxon>
        <taxon>Neoptera</taxon>
        <taxon>Endopterygota</taxon>
        <taxon>Hymenoptera</taxon>
        <taxon>Apocrita</taxon>
        <taxon>Ichneumonoidea</taxon>
        <taxon>Braconidae</taxon>
        <taxon>Microgastrinae</taxon>
        <taxon>Cotesia</taxon>
    </lineage>
</organism>
<keyword evidence="1" id="KW-0175">Coiled coil</keyword>
<dbReference type="AlphaFoldDB" id="A0A8J2MKW5"/>
<keyword evidence="4" id="KW-1185">Reference proteome</keyword>
<gene>
    <name evidence="3" type="ORF">HICCMSTLAB_LOCUS6528</name>
</gene>
<dbReference type="OrthoDB" id="6585706at2759"/>
<reference evidence="3" key="1">
    <citation type="submission" date="2021-04" db="EMBL/GenBank/DDBJ databases">
        <authorList>
            <person name="Chebbi M.A.C M."/>
        </authorList>
    </citation>
    <scope>NUCLEOTIDE SEQUENCE</scope>
</reference>
<dbReference type="Proteomes" id="UP000786811">
    <property type="component" value="Unassembled WGS sequence"/>
</dbReference>
<keyword evidence="2" id="KW-0812">Transmembrane</keyword>
<name>A0A8J2MKW5_COTCN</name>
<dbReference type="EMBL" id="CAJNRD030001120">
    <property type="protein sequence ID" value="CAG5093018.1"/>
    <property type="molecule type" value="Genomic_DNA"/>
</dbReference>
<evidence type="ECO:0000313" key="4">
    <source>
        <dbReference type="Proteomes" id="UP000786811"/>
    </source>
</evidence>
<keyword evidence="2" id="KW-0472">Membrane</keyword>
<keyword evidence="2" id="KW-1133">Transmembrane helix</keyword>
<evidence type="ECO:0000256" key="1">
    <source>
        <dbReference type="SAM" id="Coils"/>
    </source>
</evidence>
<evidence type="ECO:0000256" key="2">
    <source>
        <dbReference type="SAM" id="Phobius"/>
    </source>
</evidence>
<feature type="coiled-coil region" evidence="1">
    <location>
        <begin position="16"/>
        <end position="43"/>
    </location>
</feature>